<evidence type="ECO:0000313" key="2">
    <source>
        <dbReference type="EMBL" id="OOF92309.1"/>
    </source>
</evidence>
<protein>
    <recommendedName>
        <fullName evidence="4">HAUS augmin-like complex subunit 3 N-terminal domain-containing protein</fullName>
    </recommendedName>
</protein>
<keyword evidence="3" id="KW-1185">Reference proteome</keyword>
<gene>
    <name evidence="2" type="ORF">ASPCADRAFT_210194</name>
</gene>
<name>A0A1R3RCU9_ASPC5</name>
<proteinExistence type="predicted"/>
<dbReference type="Proteomes" id="UP000188318">
    <property type="component" value="Unassembled WGS sequence"/>
</dbReference>
<accession>A0A1R3RCU9</accession>
<feature type="coiled-coil region" evidence="1">
    <location>
        <begin position="472"/>
        <end position="499"/>
    </location>
</feature>
<dbReference type="AlphaFoldDB" id="A0A1R3RCU9"/>
<organism evidence="2 3">
    <name type="scientific">Aspergillus carbonarius (strain ITEM 5010)</name>
    <dbReference type="NCBI Taxonomy" id="602072"/>
    <lineage>
        <taxon>Eukaryota</taxon>
        <taxon>Fungi</taxon>
        <taxon>Dikarya</taxon>
        <taxon>Ascomycota</taxon>
        <taxon>Pezizomycotina</taxon>
        <taxon>Eurotiomycetes</taxon>
        <taxon>Eurotiomycetidae</taxon>
        <taxon>Eurotiales</taxon>
        <taxon>Aspergillaceae</taxon>
        <taxon>Aspergillus</taxon>
        <taxon>Aspergillus subgen. Circumdati</taxon>
    </lineage>
</organism>
<dbReference type="EMBL" id="KV907507">
    <property type="protein sequence ID" value="OOF92309.1"/>
    <property type="molecule type" value="Genomic_DNA"/>
</dbReference>
<evidence type="ECO:0000256" key="1">
    <source>
        <dbReference type="SAM" id="Coils"/>
    </source>
</evidence>
<evidence type="ECO:0000313" key="3">
    <source>
        <dbReference type="Proteomes" id="UP000188318"/>
    </source>
</evidence>
<keyword evidence="1" id="KW-0175">Coiled coil</keyword>
<reference evidence="3" key="1">
    <citation type="journal article" date="2017" name="Genome Biol.">
        <title>Comparative genomics reveals high biological diversity and specific adaptations in the industrially and medically important fungal genus Aspergillus.</title>
        <authorList>
            <person name="de Vries R.P."/>
            <person name="Riley R."/>
            <person name="Wiebenga A."/>
            <person name="Aguilar-Osorio G."/>
            <person name="Amillis S."/>
            <person name="Uchima C.A."/>
            <person name="Anderluh G."/>
            <person name="Asadollahi M."/>
            <person name="Askin M."/>
            <person name="Barry K."/>
            <person name="Battaglia E."/>
            <person name="Bayram O."/>
            <person name="Benocci T."/>
            <person name="Braus-Stromeyer S.A."/>
            <person name="Caldana C."/>
            <person name="Canovas D."/>
            <person name="Cerqueira G.C."/>
            <person name="Chen F."/>
            <person name="Chen W."/>
            <person name="Choi C."/>
            <person name="Clum A."/>
            <person name="Dos Santos R.A."/>
            <person name="Damasio A.R."/>
            <person name="Diallinas G."/>
            <person name="Emri T."/>
            <person name="Fekete E."/>
            <person name="Flipphi M."/>
            <person name="Freyberg S."/>
            <person name="Gallo A."/>
            <person name="Gournas C."/>
            <person name="Habgood R."/>
            <person name="Hainaut M."/>
            <person name="Harispe M.L."/>
            <person name="Henrissat B."/>
            <person name="Hilden K.S."/>
            <person name="Hope R."/>
            <person name="Hossain A."/>
            <person name="Karabika E."/>
            <person name="Karaffa L."/>
            <person name="Karanyi Z."/>
            <person name="Krasevec N."/>
            <person name="Kuo A."/>
            <person name="Kusch H."/>
            <person name="LaButti K."/>
            <person name="Lagendijk E.L."/>
            <person name="Lapidus A."/>
            <person name="Levasseur A."/>
            <person name="Lindquist E."/>
            <person name="Lipzen A."/>
            <person name="Logrieco A.F."/>
            <person name="MacCabe A."/>
            <person name="Maekelae M.R."/>
            <person name="Malavazi I."/>
            <person name="Melin P."/>
            <person name="Meyer V."/>
            <person name="Mielnichuk N."/>
            <person name="Miskei M."/>
            <person name="Molnar A.P."/>
            <person name="Mule G."/>
            <person name="Ngan C.Y."/>
            <person name="Orejas M."/>
            <person name="Orosz E."/>
            <person name="Ouedraogo J.P."/>
            <person name="Overkamp K.M."/>
            <person name="Park H.-S."/>
            <person name="Perrone G."/>
            <person name="Piumi F."/>
            <person name="Punt P.J."/>
            <person name="Ram A.F."/>
            <person name="Ramon A."/>
            <person name="Rauscher S."/>
            <person name="Record E."/>
            <person name="Riano-Pachon D.M."/>
            <person name="Robert V."/>
            <person name="Roehrig J."/>
            <person name="Ruller R."/>
            <person name="Salamov A."/>
            <person name="Salih N.S."/>
            <person name="Samson R.A."/>
            <person name="Sandor E."/>
            <person name="Sanguinetti M."/>
            <person name="Schuetze T."/>
            <person name="Sepcic K."/>
            <person name="Shelest E."/>
            <person name="Sherlock G."/>
            <person name="Sophianopoulou V."/>
            <person name="Squina F.M."/>
            <person name="Sun H."/>
            <person name="Susca A."/>
            <person name="Todd R.B."/>
            <person name="Tsang A."/>
            <person name="Unkles S.E."/>
            <person name="van de Wiele N."/>
            <person name="van Rossen-Uffink D."/>
            <person name="Oliveira J.V."/>
            <person name="Vesth T.C."/>
            <person name="Visser J."/>
            <person name="Yu J.-H."/>
            <person name="Zhou M."/>
            <person name="Andersen M.R."/>
            <person name="Archer D.B."/>
            <person name="Baker S.E."/>
            <person name="Benoit I."/>
            <person name="Brakhage A.A."/>
            <person name="Braus G.H."/>
            <person name="Fischer R."/>
            <person name="Frisvad J.C."/>
            <person name="Goldman G.H."/>
            <person name="Houbraken J."/>
            <person name="Oakley B."/>
            <person name="Pocsi I."/>
            <person name="Scazzocchio C."/>
            <person name="Seiboth B."/>
            <person name="vanKuyk P.A."/>
            <person name="Wortman J."/>
            <person name="Dyer P.S."/>
            <person name="Grigoriev I.V."/>
        </authorList>
    </citation>
    <scope>NUCLEOTIDE SEQUENCE [LARGE SCALE GENOMIC DNA]</scope>
    <source>
        <strain evidence="3">ITEM 5010</strain>
    </source>
</reference>
<dbReference type="VEuPathDB" id="FungiDB:ASPCADRAFT_210194"/>
<evidence type="ECO:0008006" key="4">
    <source>
        <dbReference type="Google" id="ProtNLM"/>
    </source>
</evidence>
<dbReference type="OMA" id="KFMERWG"/>
<dbReference type="OrthoDB" id="1699231at2759"/>
<sequence length="522" mass="58412">MDPSSTVICTLKDREIPFRRDEIQSALSNETDGPKAAKWLTEHLTTDTLLSQEELILYSELEISGALQGILTNKDTDATRPLLDDDLRRAIDTLGASTAAIQNQKSILASQYESLNRCDQLDEDLGLGQDRDIARLHKKHKSGRQNIAAASSDLAHALESEMRSISEQATVEAKRILFSLTARLKEDDNLIADLEMFASRIEITEQDETNVKQALERSAALARYVADEIQCRLDRLYLESLQVGSGETQAETVPVEDGALVALEKELESLYPEIDILAEVSSRQKFAEPMIGELRNYHDKLRNASHKKLNYVVDVVTEMTLSTEDLIRRLQDRESFCGTLEAIAAAHRSEIGDSFSGQSNPRRGTLRRVSAQPIPISTSAQKRNTAPHDPHSLATLLRRVGLSLESLLHTDRVNEGWKALQEKRQQLTESLHDHGVAADSPLMADLLPTDRAIRLLSTCLHSDSQFEISLSNLDHQKKLSDLEDNLNRMQRGLEGLDLTVLHRRDRGQDMFVERWGSGALDD</sequence>